<dbReference type="NCBIfam" id="NF002535">
    <property type="entry name" value="PRK02079.1"/>
    <property type="match status" value="1"/>
</dbReference>
<organism evidence="5 6">
    <name type="scientific">Pseudomonas syringae pv. pisi</name>
    <dbReference type="NCBI Taxonomy" id="59510"/>
    <lineage>
        <taxon>Bacteria</taxon>
        <taxon>Pseudomonadati</taxon>
        <taxon>Pseudomonadota</taxon>
        <taxon>Gammaproteobacteria</taxon>
        <taxon>Pseudomonadales</taxon>
        <taxon>Pseudomonadaceae</taxon>
        <taxon>Pseudomonas</taxon>
        <taxon>Pseudomonas syringae</taxon>
    </lineage>
</organism>
<evidence type="ECO:0000313" key="6">
    <source>
        <dbReference type="Proteomes" id="UP000276886"/>
    </source>
</evidence>
<accession>A0A3M2WJJ2</accession>
<dbReference type="Pfam" id="PF05402">
    <property type="entry name" value="PqqD"/>
    <property type="match status" value="1"/>
</dbReference>
<evidence type="ECO:0000256" key="2">
    <source>
        <dbReference type="ARBA" id="ARBA00011741"/>
    </source>
</evidence>
<comment type="pathway">
    <text evidence="1 4">Cofactor biosynthesis; pyrroloquinoline quinone biosynthesis.</text>
</comment>
<evidence type="ECO:0000256" key="3">
    <source>
        <dbReference type="ARBA" id="ARBA00022905"/>
    </source>
</evidence>
<dbReference type="GO" id="GO:0018189">
    <property type="term" value="P:pyrroloquinoline quinone biosynthetic process"/>
    <property type="evidence" value="ECO:0007669"/>
    <property type="project" value="UniProtKB-UniRule"/>
</dbReference>
<dbReference type="UniPathway" id="UPA00539"/>
<comment type="subunit">
    <text evidence="2 4">Monomer. Interacts with PqqE.</text>
</comment>
<dbReference type="InterPro" id="IPR041881">
    <property type="entry name" value="PqqD_sf"/>
</dbReference>
<dbReference type="RefSeq" id="WP_003341228.1">
    <property type="nucleotide sequence ID" value="NZ_QJTX01000011.1"/>
</dbReference>
<dbReference type="AlphaFoldDB" id="A0A3M2WJJ2"/>
<comment type="similarity">
    <text evidence="4">Belongs to the PqqD family.</text>
</comment>
<dbReference type="Proteomes" id="UP000276886">
    <property type="component" value="Unassembled WGS sequence"/>
</dbReference>
<reference evidence="5 6" key="1">
    <citation type="submission" date="2018-08" db="EMBL/GenBank/DDBJ databases">
        <title>Recombination of ecologically and evolutionarily significant loci maintains genetic cohesion in the Pseudomonas syringae species complex.</title>
        <authorList>
            <person name="Dillon M."/>
            <person name="Thakur S."/>
            <person name="Almeida R.N.D."/>
            <person name="Weir B.S."/>
            <person name="Guttman D.S."/>
        </authorList>
    </citation>
    <scope>NUCLEOTIDE SEQUENCE [LARGE SCALE GENOMIC DNA]</scope>
    <source>
        <strain evidence="5 6">ICMP 2788</strain>
    </source>
</reference>
<sequence length="103" mass="11806">MKHDLKHNLHSRASIPKWHQGYRFQYEPAQKAHVVLYPEGMIKLNDSAALIGGLIDGKRSIAAIIHELHQQFPNVPELGMDVDEFMEGAKKNNWIDLVLPKIR</sequence>
<protein>
    <recommendedName>
        <fullName evidence="4">PqqA binding protein</fullName>
    </recommendedName>
    <alternativeName>
        <fullName evidence="4">Coenzyme PQQ synthesis protein D</fullName>
    </alternativeName>
    <alternativeName>
        <fullName evidence="4">Pyrroloquinoline quinone biosynthesis protein D</fullName>
    </alternativeName>
</protein>
<dbReference type="InterPro" id="IPR022479">
    <property type="entry name" value="PqqD_bac"/>
</dbReference>
<keyword evidence="3 4" id="KW-0884">PQQ biosynthesis</keyword>
<dbReference type="NCBIfam" id="TIGR03859">
    <property type="entry name" value="PQQ_PqqD"/>
    <property type="match status" value="1"/>
</dbReference>
<gene>
    <name evidence="4" type="primary">pqqD</name>
    <name evidence="5" type="ORF">ALQ44_00616</name>
</gene>
<evidence type="ECO:0000256" key="4">
    <source>
        <dbReference type="HAMAP-Rule" id="MF_00655"/>
    </source>
</evidence>
<dbReference type="InterPro" id="IPR008792">
    <property type="entry name" value="PQQD"/>
</dbReference>
<name>A0A3M2WJJ2_PSESJ</name>
<dbReference type="EMBL" id="RBPQ01000171">
    <property type="protein sequence ID" value="RMO26276.1"/>
    <property type="molecule type" value="Genomic_DNA"/>
</dbReference>
<comment type="caution">
    <text evidence="5">The sequence shown here is derived from an EMBL/GenBank/DDBJ whole genome shotgun (WGS) entry which is preliminary data.</text>
</comment>
<dbReference type="HAMAP" id="MF_00655">
    <property type="entry name" value="PQQ_syn_PqqD"/>
    <property type="match status" value="1"/>
</dbReference>
<proteinExistence type="inferred from homology"/>
<evidence type="ECO:0000313" key="5">
    <source>
        <dbReference type="EMBL" id="RMO26276.1"/>
    </source>
</evidence>
<dbReference type="GO" id="GO:0048038">
    <property type="term" value="F:quinone binding"/>
    <property type="evidence" value="ECO:0007669"/>
    <property type="project" value="InterPro"/>
</dbReference>
<comment type="function">
    <text evidence="4">Functions as a PqqA binding protein and presents PqqA to PqqE, in the pyrroloquinoline quinone (PQQ) biosynthetic pathway.</text>
</comment>
<dbReference type="Gene3D" id="1.10.10.1150">
    <property type="entry name" value="Coenzyme PQQ synthesis protein D (PqqD)"/>
    <property type="match status" value="1"/>
</dbReference>
<evidence type="ECO:0000256" key="1">
    <source>
        <dbReference type="ARBA" id="ARBA00004886"/>
    </source>
</evidence>